<accession>A0ABW8CCL2</accession>
<dbReference type="RefSeq" id="WP_399653420.1">
    <property type="nucleotide sequence ID" value="NZ_JBITYG010000008.1"/>
</dbReference>
<keyword evidence="3" id="KW-0121">Carboxypeptidase</keyword>
<dbReference type="SUPFAM" id="SSF56601">
    <property type="entry name" value="beta-lactamase/transpeptidase-like"/>
    <property type="match status" value="1"/>
</dbReference>
<dbReference type="EC" id="3.4.16.4" evidence="3"/>
<dbReference type="Pfam" id="PF02113">
    <property type="entry name" value="Peptidase_S13"/>
    <property type="match status" value="1"/>
</dbReference>
<dbReference type="Proteomes" id="UP001614394">
    <property type="component" value="Unassembled WGS sequence"/>
</dbReference>
<dbReference type="InterPro" id="IPR012338">
    <property type="entry name" value="Beta-lactam/transpept-like"/>
</dbReference>
<dbReference type="Gene3D" id="3.50.80.20">
    <property type="entry name" value="D-Ala-D-Ala carboxypeptidase C, peptidase S13"/>
    <property type="match status" value="1"/>
</dbReference>
<protein>
    <submittedName>
        <fullName evidence="3">D-alanyl-D-alanine carboxypeptidase/D-alanyl-D-alanine-endopeptidase</fullName>
        <ecNumber evidence="3">3.4.16.4</ecNumber>
    </submittedName>
</protein>
<reference evidence="3 4" key="1">
    <citation type="submission" date="2024-10" db="EMBL/GenBank/DDBJ databases">
        <title>The Natural Products Discovery Center: Release of the First 8490 Sequenced Strains for Exploring Actinobacteria Biosynthetic Diversity.</title>
        <authorList>
            <person name="Kalkreuter E."/>
            <person name="Kautsar S.A."/>
            <person name="Yang D."/>
            <person name="Bader C.D."/>
            <person name="Teijaro C.N."/>
            <person name="Fluegel L."/>
            <person name="Davis C.M."/>
            <person name="Simpson J.R."/>
            <person name="Lauterbach L."/>
            <person name="Steele A.D."/>
            <person name="Gui C."/>
            <person name="Meng S."/>
            <person name="Li G."/>
            <person name="Viehrig K."/>
            <person name="Ye F."/>
            <person name="Su P."/>
            <person name="Kiefer A.F."/>
            <person name="Nichols A."/>
            <person name="Cepeda A.J."/>
            <person name="Yan W."/>
            <person name="Fan B."/>
            <person name="Jiang Y."/>
            <person name="Adhikari A."/>
            <person name="Zheng C.-J."/>
            <person name="Schuster L."/>
            <person name="Cowan T.M."/>
            <person name="Smanski M.J."/>
            <person name="Chevrette M.G."/>
            <person name="De Carvalho L.P.S."/>
            <person name="Shen B."/>
        </authorList>
    </citation>
    <scope>NUCLEOTIDE SEQUENCE [LARGE SCALE GENOMIC DNA]</scope>
    <source>
        <strain evidence="3 4">NPDC053399</strain>
    </source>
</reference>
<dbReference type="PANTHER" id="PTHR30023">
    <property type="entry name" value="D-ALANYL-D-ALANINE CARBOXYPEPTIDASE"/>
    <property type="match status" value="1"/>
</dbReference>
<evidence type="ECO:0000256" key="1">
    <source>
        <dbReference type="ARBA" id="ARBA00006096"/>
    </source>
</evidence>
<evidence type="ECO:0000313" key="4">
    <source>
        <dbReference type="Proteomes" id="UP001614394"/>
    </source>
</evidence>
<keyword evidence="2 3" id="KW-0378">Hydrolase</keyword>
<dbReference type="NCBIfam" id="TIGR00666">
    <property type="entry name" value="PBP4"/>
    <property type="match status" value="1"/>
</dbReference>
<keyword evidence="4" id="KW-1185">Reference proteome</keyword>
<sequence>MTATLMATVATVGAAGPVPAHHDDLSPEIRAIMEKPAYEHAQWGLLEVEGSTGRVVHSQYPDQFFIPGSTGKLVSVSSAWHALGGEHRFTTPVQALGRRTGSVLNGSLALVAQGDLTMGGRTKPDGSVAYTPIDHTYANDVPGATLTPENPLAGLDMIAQQVRRSGLTKVQGDVAIDSRIFSTASAPQLDPLPTPLIINDNVIDLLTTATAPGRPAQLSWRPQVAPYQVTSTVKTVAAGGTTNIVVNASPDGTRISLSGTIAAGAKPELRISPVQDPAAFGRTALIEALARAGVTVTAHPTGPNPSGLLPRSYAGTQRVAAYVSPIFAEYTKLIFKVSHNLGANLTICLMAVSTGSHACGDGFAVINSFLRQAGIDPTQVQMLDGRGGNPNDRVTPRVEDEILHYWQGTEEAKRFREALPILGVDGSLTSVCEGSPTCPGKGKVWGKPGTFAGFDAVNQRATVGAWTLGGYLAAGHGKLNTFYIAMTGASAPDINGVLAIGNDVARIAGLLQQEAEARSHA</sequence>
<dbReference type="PANTHER" id="PTHR30023:SF0">
    <property type="entry name" value="PENICILLIN-SENSITIVE CARBOXYPEPTIDASE A"/>
    <property type="match status" value="1"/>
</dbReference>
<dbReference type="EMBL" id="JBITYG010000008">
    <property type="protein sequence ID" value="MFI9103818.1"/>
    <property type="molecule type" value="Genomic_DNA"/>
</dbReference>
<dbReference type="GO" id="GO:0009002">
    <property type="term" value="F:serine-type D-Ala-D-Ala carboxypeptidase activity"/>
    <property type="evidence" value="ECO:0007669"/>
    <property type="project" value="UniProtKB-EC"/>
</dbReference>
<gene>
    <name evidence="3" type="primary">dacB</name>
    <name evidence="3" type="ORF">ACIGXA_25175</name>
</gene>
<dbReference type="InterPro" id="IPR000667">
    <property type="entry name" value="Peptidase_S13"/>
</dbReference>
<comment type="caution">
    <text evidence="3">The sequence shown here is derived from an EMBL/GenBank/DDBJ whole genome shotgun (WGS) entry which is preliminary data.</text>
</comment>
<name>A0ABW8CCL2_9ACTN</name>
<comment type="similarity">
    <text evidence="1">Belongs to the peptidase S13 family.</text>
</comment>
<organism evidence="3 4">
    <name type="scientific">Streptomyces fildesensis</name>
    <dbReference type="NCBI Taxonomy" id="375757"/>
    <lineage>
        <taxon>Bacteria</taxon>
        <taxon>Bacillati</taxon>
        <taxon>Actinomycetota</taxon>
        <taxon>Actinomycetes</taxon>
        <taxon>Kitasatosporales</taxon>
        <taxon>Streptomycetaceae</taxon>
        <taxon>Streptomyces</taxon>
    </lineage>
</organism>
<evidence type="ECO:0000256" key="2">
    <source>
        <dbReference type="ARBA" id="ARBA00022801"/>
    </source>
</evidence>
<dbReference type="Gene3D" id="3.40.710.10">
    <property type="entry name" value="DD-peptidase/beta-lactamase superfamily"/>
    <property type="match status" value="1"/>
</dbReference>
<evidence type="ECO:0000313" key="3">
    <source>
        <dbReference type="EMBL" id="MFI9103818.1"/>
    </source>
</evidence>
<keyword evidence="3" id="KW-0645">Protease</keyword>
<proteinExistence type="inferred from homology"/>